<dbReference type="AlphaFoldDB" id="A0A4Y7PEK5"/>
<dbReference type="VEuPathDB" id="FungiDB:BD410DRAFT_797517"/>
<organism evidence="2 3">
    <name type="scientific">Rickenella mellea</name>
    <dbReference type="NCBI Taxonomy" id="50990"/>
    <lineage>
        <taxon>Eukaryota</taxon>
        <taxon>Fungi</taxon>
        <taxon>Dikarya</taxon>
        <taxon>Basidiomycota</taxon>
        <taxon>Agaricomycotina</taxon>
        <taxon>Agaricomycetes</taxon>
        <taxon>Hymenochaetales</taxon>
        <taxon>Rickenellaceae</taxon>
        <taxon>Rickenella</taxon>
    </lineage>
</organism>
<sequence length="139" mass="16001">MDIKSETSPSSHSPSTQPQSRAPALSVSQLFIPPVLPPEILSVKFEIARKESVATSFFRYTPHKDTIPYDLDRADVLDRFYALFGLPPSITQLGWRLSHERIGRRHRLFDERDVEKAFVAFRYRIWTAKKTRSSGPTRV</sequence>
<dbReference type="EMBL" id="ML170466">
    <property type="protein sequence ID" value="TDL13777.1"/>
    <property type="molecule type" value="Genomic_DNA"/>
</dbReference>
<name>A0A4Y7PEK5_9AGAM</name>
<dbReference type="Proteomes" id="UP000294933">
    <property type="component" value="Unassembled WGS sequence"/>
</dbReference>
<keyword evidence="3" id="KW-1185">Reference proteome</keyword>
<reference evidence="2 3" key="1">
    <citation type="submission" date="2018-06" db="EMBL/GenBank/DDBJ databases">
        <title>A transcriptomic atlas of mushroom development highlights an independent origin of complex multicellularity.</title>
        <authorList>
            <consortium name="DOE Joint Genome Institute"/>
            <person name="Krizsan K."/>
            <person name="Almasi E."/>
            <person name="Merenyi Z."/>
            <person name="Sahu N."/>
            <person name="Viragh M."/>
            <person name="Koszo T."/>
            <person name="Mondo S."/>
            <person name="Kiss B."/>
            <person name="Balint B."/>
            <person name="Kues U."/>
            <person name="Barry K."/>
            <person name="Hegedus J.C."/>
            <person name="Henrissat B."/>
            <person name="Johnson J."/>
            <person name="Lipzen A."/>
            <person name="Ohm R."/>
            <person name="Nagy I."/>
            <person name="Pangilinan J."/>
            <person name="Yan J."/>
            <person name="Xiong Y."/>
            <person name="Grigoriev I.V."/>
            <person name="Hibbett D.S."/>
            <person name="Nagy L.G."/>
        </authorList>
    </citation>
    <scope>NUCLEOTIDE SEQUENCE [LARGE SCALE GENOMIC DNA]</scope>
    <source>
        <strain evidence="2 3">SZMC22713</strain>
    </source>
</reference>
<protein>
    <submittedName>
        <fullName evidence="2">Uncharacterized protein</fullName>
    </submittedName>
</protein>
<evidence type="ECO:0000256" key="1">
    <source>
        <dbReference type="SAM" id="MobiDB-lite"/>
    </source>
</evidence>
<gene>
    <name evidence="2" type="ORF">BD410DRAFT_797517</name>
</gene>
<accession>A0A4Y7PEK5</accession>
<evidence type="ECO:0000313" key="3">
    <source>
        <dbReference type="Proteomes" id="UP000294933"/>
    </source>
</evidence>
<evidence type="ECO:0000313" key="2">
    <source>
        <dbReference type="EMBL" id="TDL13777.1"/>
    </source>
</evidence>
<feature type="region of interest" description="Disordered" evidence="1">
    <location>
        <begin position="1"/>
        <end position="20"/>
    </location>
</feature>
<proteinExistence type="predicted"/>